<evidence type="ECO:0000313" key="3">
    <source>
        <dbReference type="EMBL" id="CAI6100947.1"/>
    </source>
</evidence>
<name>A0AA35VE77_9HYPO</name>
<dbReference type="PANTHER" id="PTHR37534:SF15">
    <property type="entry name" value="ZN(II)2CYS6 TRANSCRIPTION FACTOR (EUROFUNG)"/>
    <property type="match status" value="1"/>
</dbReference>
<dbReference type="GO" id="GO:0003700">
    <property type="term" value="F:DNA-binding transcription factor activity"/>
    <property type="evidence" value="ECO:0007669"/>
    <property type="project" value="TreeGrafter"/>
</dbReference>
<evidence type="ECO:0000313" key="4">
    <source>
        <dbReference type="Proteomes" id="UP001160390"/>
    </source>
</evidence>
<organism evidence="3 4">
    <name type="scientific">Clonostachys chloroleuca</name>
    <dbReference type="NCBI Taxonomy" id="1926264"/>
    <lineage>
        <taxon>Eukaryota</taxon>
        <taxon>Fungi</taxon>
        <taxon>Dikarya</taxon>
        <taxon>Ascomycota</taxon>
        <taxon>Pezizomycotina</taxon>
        <taxon>Sordariomycetes</taxon>
        <taxon>Hypocreomycetidae</taxon>
        <taxon>Hypocreales</taxon>
        <taxon>Bionectriaceae</taxon>
        <taxon>Clonostachys</taxon>
    </lineage>
</organism>
<gene>
    <name evidence="3" type="ORF">CCHLO57077_00006980</name>
</gene>
<protein>
    <submittedName>
        <fullName evidence="3">Uncharacterized protein</fullName>
    </submittedName>
</protein>
<keyword evidence="4" id="KW-1185">Reference proteome</keyword>
<keyword evidence="2" id="KW-0539">Nucleus</keyword>
<dbReference type="GO" id="GO:0000976">
    <property type="term" value="F:transcription cis-regulatory region binding"/>
    <property type="evidence" value="ECO:0007669"/>
    <property type="project" value="TreeGrafter"/>
</dbReference>
<sequence>MRAMNLAQRLHRMLDRGTGNLGDRASLQLSYARRNEYIRVDEGYHQALLIHIYQRLRGLPASSGGIQAIVRRLLDLVSSIKLHEGSCPGIVLLFPLFPDGVGAVHSEDRQRIRDLLTGMMGKFGLGNVQQSLKLLDALWSHRDTHGESEMNVTWEGFIDEKTDLILY</sequence>
<dbReference type="GO" id="GO:0005634">
    <property type="term" value="C:nucleus"/>
    <property type="evidence" value="ECO:0007669"/>
    <property type="project" value="UniProtKB-SubCell"/>
</dbReference>
<dbReference type="GO" id="GO:0045944">
    <property type="term" value="P:positive regulation of transcription by RNA polymerase II"/>
    <property type="evidence" value="ECO:0007669"/>
    <property type="project" value="TreeGrafter"/>
</dbReference>
<comment type="caution">
    <text evidence="3">The sequence shown here is derived from an EMBL/GenBank/DDBJ whole genome shotgun (WGS) entry which is preliminary data.</text>
</comment>
<dbReference type="EMBL" id="CABFNP030001353">
    <property type="protein sequence ID" value="CAI6100947.1"/>
    <property type="molecule type" value="Genomic_DNA"/>
</dbReference>
<proteinExistence type="predicted"/>
<accession>A0AA35VE77</accession>
<evidence type="ECO:0000256" key="2">
    <source>
        <dbReference type="ARBA" id="ARBA00023242"/>
    </source>
</evidence>
<dbReference type="Proteomes" id="UP001160390">
    <property type="component" value="Unassembled WGS sequence"/>
</dbReference>
<dbReference type="Pfam" id="PF11951">
    <property type="entry name" value="Fungal_trans_2"/>
    <property type="match status" value="1"/>
</dbReference>
<dbReference type="AlphaFoldDB" id="A0AA35VE77"/>
<dbReference type="InterPro" id="IPR021858">
    <property type="entry name" value="Fun_TF"/>
</dbReference>
<dbReference type="PANTHER" id="PTHR37534">
    <property type="entry name" value="TRANSCRIPTIONAL ACTIVATOR PROTEIN UGA3"/>
    <property type="match status" value="1"/>
</dbReference>
<evidence type="ECO:0000256" key="1">
    <source>
        <dbReference type="ARBA" id="ARBA00004123"/>
    </source>
</evidence>
<comment type="subcellular location">
    <subcellularLocation>
        <location evidence="1">Nucleus</location>
    </subcellularLocation>
</comment>
<reference evidence="3" key="1">
    <citation type="submission" date="2023-01" db="EMBL/GenBank/DDBJ databases">
        <authorList>
            <person name="Piombo E."/>
        </authorList>
    </citation>
    <scope>NUCLEOTIDE SEQUENCE</scope>
</reference>